<organism evidence="2">
    <name type="scientific">viral metagenome</name>
    <dbReference type="NCBI Taxonomy" id="1070528"/>
    <lineage>
        <taxon>unclassified sequences</taxon>
        <taxon>metagenomes</taxon>
        <taxon>organismal metagenomes</taxon>
    </lineage>
</organism>
<evidence type="ECO:0000259" key="1">
    <source>
        <dbReference type="PROSITE" id="PS50076"/>
    </source>
</evidence>
<reference evidence="2" key="1">
    <citation type="journal article" date="2020" name="Nature">
        <title>Giant virus diversity and host interactions through global metagenomics.</title>
        <authorList>
            <person name="Schulz F."/>
            <person name="Roux S."/>
            <person name="Paez-Espino D."/>
            <person name="Jungbluth S."/>
            <person name="Walsh D.A."/>
            <person name="Denef V.J."/>
            <person name="McMahon K.D."/>
            <person name="Konstantinidis K.T."/>
            <person name="Eloe-Fadrosh E.A."/>
            <person name="Kyrpides N.C."/>
            <person name="Woyke T."/>
        </authorList>
    </citation>
    <scope>NUCLEOTIDE SEQUENCE</scope>
    <source>
        <strain evidence="2">GVMAG-M-3300023174-57</strain>
    </source>
</reference>
<sequence>MGNYPSNHIRIWTELSQIENESLRLGMVEKLINAPEYIKSMKQAGVYVDVITWVTAIRRGQWANWPKYTPVAAAGGQGQGQTSSLAKVAPAKRAMDYLHEAYDILGLSDDAALSPGLLKSAYYRKSKEHHPDKGGDPEIFDAMTKAYLYLSEVYNKLVPKGARPDVDGKSVTMEAAVKYRNDPSMAEYAAPSNDIELVVRDPSVASGVTRPVRAGAAPVSRGLPDGPPITLNPKSLNMNVFNQVFEQARLPDPEVDDGYGDWLKSQDVPPLGAATKAMKGKFNLSVFNNTFETASRESVAREERQLTRRDSPDALYLTPSAVVLGGEKPSEYTAPAGGAGLQYTDLKAAYSVRATFSHEVGDVAVGKKTLAQAKAERENDPAPASQAELMATAAAAARASAAEKARQLRAAARDTDVAGHHARLKERLLIGEK</sequence>
<dbReference type="CDD" id="cd06257">
    <property type="entry name" value="DnaJ"/>
    <property type="match status" value="1"/>
</dbReference>
<dbReference type="SUPFAM" id="SSF46565">
    <property type="entry name" value="Chaperone J-domain"/>
    <property type="match status" value="1"/>
</dbReference>
<dbReference type="AlphaFoldDB" id="A0A6C0DSN8"/>
<protein>
    <recommendedName>
        <fullName evidence="1">J domain-containing protein</fullName>
    </recommendedName>
</protein>
<name>A0A6C0DSN8_9ZZZZ</name>
<proteinExistence type="predicted"/>
<dbReference type="EMBL" id="MN739667">
    <property type="protein sequence ID" value="QHT19532.1"/>
    <property type="molecule type" value="Genomic_DNA"/>
</dbReference>
<dbReference type="Gene3D" id="1.10.287.110">
    <property type="entry name" value="DnaJ domain"/>
    <property type="match status" value="1"/>
</dbReference>
<dbReference type="PROSITE" id="PS50076">
    <property type="entry name" value="DNAJ_2"/>
    <property type="match status" value="1"/>
</dbReference>
<dbReference type="InterPro" id="IPR036869">
    <property type="entry name" value="J_dom_sf"/>
</dbReference>
<evidence type="ECO:0000313" key="2">
    <source>
        <dbReference type="EMBL" id="QHT19532.1"/>
    </source>
</evidence>
<feature type="domain" description="J" evidence="1">
    <location>
        <begin position="100"/>
        <end position="170"/>
    </location>
</feature>
<accession>A0A6C0DSN8</accession>
<dbReference type="Pfam" id="PF00226">
    <property type="entry name" value="DnaJ"/>
    <property type="match status" value="1"/>
</dbReference>
<dbReference type="SMART" id="SM00271">
    <property type="entry name" value="DnaJ"/>
    <property type="match status" value="1"/>
</dbReference>
<dbReference type="InterPro" id="IPR001623">
    <property type="entry name" value="DnaJ_domain"/>
</dbReference>